<accession>A0A7V2ZJC8</accession>
<dbReference type="InterPro" id="IPR036034">
    <property type="entry name" value="PDZ_sf"/>
</dbReference>
<dbReference type="InterPro" id="IPR001478">
    <property type="entry name" value="PDZ"/>
</dbReference>
<dbReference type="Gene3D" id="3.40.630.10">
    <property type="entry name" value="Zn peptidases"/>
    <property type="match status" value="2"/>
</dbReference>
<dbReference type="PANTHER" id="PTHR12147:SF26">
    <property type="entry name" value="PEPTIDASE M28 DOMAIN-CONTAINING PROTEIN"/>
    <property type="match status" value="1"/>
</dbReference>
<dbReference type="AlphaFoldDB" id="A0A7V2ZJC8"/>
<evidence type="ECO:0000313" key="3">
    <source>
        <dbReference type="EMBL" id="HFI91005.1"/>
    </source>
</evidence>
<proteinExistence type="predicted"/>
<evidence type="ECO:0000256" key="1">
    <source>
        <dbReference type="SAM" id="SignalP"/>
    </source>
</evidence>
<evidence type="ECO:0000259" key="2">
    <source>
        <dbReference type="SMART" id="SM00228"/>
    </source>
</evidence>
<gene>
    <name evidence="3" type="ORF">ENS31_05650</name>
</gene>
<name>A0A7V2ZJC8_9BACT</name>
<organism evidence="3">
    <name type="scientific">Ignavibacterium album</name>
    <dbReference type="NCBI Taxonomy" id="591197"/>
    <lineage>
        <taxon>Bacteria</taxon>
        <taxon>Pseudomonadati</taxon>
        <taxon>Ignavibacteriota</taxon>
        <taxon>Ignavibacteria</taxon>
        <taxon>Ignavibacteriales</taxon>
        <taxon>Ignavibacteriaceae</taxon>
        <taxon>Ignavibacterium</taxon>
    </lineage>
</organism>
<feature type="chain" id="PRO_5031053291" evidence="1">
    <location>
        <begin position="19"/>
        <end position="590"/>
    </location>
</feature>
<comment type="caution">
    <text evidence="3">The sequence shown here is derived from an EMBL/GenBank/DDBJ whole genome shotgun (WGS) entry which is preliminary data.</text>
</comment>
<dbReference type="EMBL" id="DSUJ01000008">
    <property type="protein sequence ID" value="HFI91005.1"/>
    <property type="molecule type" value="Genomic_DNA"/>
</dbReference>
<dbReference type="Pfam" id="PF04389">
    <property type="entry name" value="Peptidase_M28"/>
    <property type="match status" value="1"/>
</dbReference>
<dbReference type="Pfam" id="PF02225">
    <property type="entry name" value="PA"/>
    <property type="match status" value="1"/>
</dbReference>
<dbReference type="InterPro" id="IPR007484">
    <property type="entry name" value="Peptidase_M28"/>
</dbReference>
<feature type="signal peptide" evidence="1">
    <location>
        <begin position="1"/>
        <end position="18"/>
    </location>
</feature>
<feature type="domain" description="PDZ" evidence="2">
    <location>
        <begin position="505"/>
        <end position="578"/>
    </location>
</feature>
<dbReference type="Gene3D" id="2.30.42.10">
    <property type="match status" value="1"/>
</dbReference>
<dbReference type="SMART" id="SM00228">
    <property type="entry name" value="PDZ"/>
    <property type="match status" value="1"/>
</dbReference>
<dbReference type="Gene3D" id="3.50.30.30">
    <property type="match status" value="1"/>
</dbReference>
<protein>
    <submittedName>
        <fullName evidence="3">M28 family peptidase</fullName>
    </submittedName>
</protein>
<dbReference type="SUPFAM" id="SSF52025">
    <property type="entry name" value="PA domain"/>
    <property type="match status" value="1"/>
</dbReference>
<dbReference type="InterPro" id="IPR046450">
    <property type="entry name" value="PA_dom_sf"/>
</dbReference>
<dbReference type="SUPFAM" id="SSF53187">
    <property type="entry name" value="Zn-dependent exopeptidases"/>
    <property type="match status" value="1"/>
</dbReference>
<dbReference type="GO" id="GO:0008235">
    <property type="term" value="F:metalloexopeptidase activity"/>
    <property type="evidence" value="ECO:0007669"/>
    <property type="project" value="InterPro"/>
</dbReference>
<sequence>MRKFALIIVSIFQSIALAQTVDSPEITKEEIYEHIKYLASDELEGRFTGTEQCRIAAEYIAKEFEKAGLLPVFNGSYFQEFPFISEIKTGDNSFEIISKEKSFLEIQKDYTPLPFSDNLSIEGKLVFAGYGISSKENNYDDYDGIDVKDKVVIVFRGHPDVNTAHSPFEQLASLRFKATVARDKGAAGIIFVNTADKKDDDKLIKLEYDGAAKIKGVSILQIKRDVLQKLFSDKNLDIDILEKQISENKKPNSFELDKSARIKTEVIEVESISWNVGAMLKGNDPKLSDEYLVIGAHFDHLGWGKQNSLYQGEPMIHNGADDNASGTTGLLELAEKFGSEKNNLKRSVVFFAFSGEELGLLGSNYLVNNFPLPIEKVVSMINMDMIGRLKDSSLIVYGTGTSSNWKKLLNDKNSFGFKLTFNDEGFGPSDHSSFYGKKIPVLFFFTGTHSDYHKPSDDYDKINSEGQEKVLKYIYFVATDIINADIKPDYLAVERKDSGRITTSKVWVGTIPDFAGDVDGYKLGGVTEGSPAALAGLQAGDIITKFGDKKISNIYDFTYAIGNYKPGDKVKVVVKRAEKELEVEIELKSR</sequence>
<dbReference type="PANTHER" id="PTHR12147">
    <property type="entry name" value="METALLOPEPTIDASE M28 FAMILY MEMBER"/>
    <property type="match status" value="1"/>
</dbReference>
<dbReference type="SUPFAM" id="SSF50156">
    <property type="entry name" value="PDZ domain-like"/>
    <property type="match status" value="1"/>
</dbReference>
<reference evidence="3" key="1">
    <citation type="journal article" date="2020" name="mSystems">
        <title>Genome- and Community-Level Interaction Insights into Carbon Utilization and Element Cycling Functions of Hydrothermarchaeota in Hydrothermal Sediment.</title>
        <authorList>
            <person name="Zhou Z."/>
            <person name="Liu Y."/>
            <person name="Xu W."/>
            <person name="Pan J."/>
            <person name="Luo Z.H."/>
            <person name="Li M."/>
        </authorList>
    </citation>
    <scope>NUCLEOTIDE SEQUENCE [LARGE SCALE GENOMIC DNA]</scope>
    <source>
        <strain evidence="3">SpSt-479</strain>
    </source>
</reference>
<keyword evidence="1" id="KW-0732">Signal</keyword>
<dbReference type="Pfam" id="PF13180">
    <property type="entry name" value="PDZ_2"/>
    <property type="match status" value="1"/>
</dbReference>
<dbReference type="InterPro" id="IPR003137">
    <property type="entry name" value="PA_domain"/>
</dbReference>
<dbReference type="InterPro" id="IPR045175">
    <property type="entry name" value="M28_fam"/>
</dbReference>
<dbReference type="GO" id="GO:0006508">
    <property type="term" value="P:proteolysis"/>
    <property type="evidence" value="ECO:0007669"/>
    <property type="project" value="InterPro"/>
</dbReference>